<proteinExistence type="predicted"/>
<dbReference type="RefSeq" id="WP_186877369.1">
    <property type="nucleotide sequence ID" value="NZ_JACOPN010000001.1"/>
</dbReference>
<evidence type="ECO:0000313" key="6">
    <source>
        <dbReference type="Proteomes" id="UP000602260"/>
    </source>
</evidence>
<dbReference type="SMART" id="SM00347">
    <property type="entry name" value="HTH_MARR"/>
    <property type="match status" value="1"/>
</dbReference>
<dbReference type="Proteomes" id="UP000602260">
    <property type="component" value="Unassembled WGS sequence"/>
</dbReference>
<dbReference type="PANTHER" id="PTHR42756:SF1">
    <property type="entry name" value="TRANSCRIPTIONAL REPRESSOR OF EMRAB OPERON"/>
    <property type="match status" value="1"/>
</dbReference>
<dbReference type="InterPro" id="IPR000835">
    <property type="entry name" value="HTH_MarR-typ"/>
</dbReference>
<feature type="domain" description="HTH marR-type" evidence="4">
    <location>
        <begin position="5"/>
        <end position="143"/>
    </location>
</feature>
<dbReference type="Pfam" id="PF12802">
    <property type="entry name" value="MarR_2"/>
    <property type="match status" value="1"/>
</dbReference>
<evidence type="ECO:0000256" key="2">
    <source>
        <dbReference type="ARBA" id="ARBA00023125"/>
    </source>
</evidence>
<accession>A0A8J6M962</accession>
<dbReference type="PANTHER" id="PTHR42756">
    <property type="entry name" value="TRANSCRIPTIONAL REGULATOR, MARR"/>
    <property type="match status" value="1"/>
</dbReference>
<keyword evidence="3" id="KW-0804">Transcription</keyword>
<evidence type="ECO:0000256" key="1">
    <source>
        <dbReference type="ARBA" id="ARBA00023015"/>
    </source>
</evidence>
<name>A0A8J6M962_9FIRM</name>
<reference evidence="5" key="1">
    <citation type="submission" date="2020-08" db="EMBL/GenBank/DDBJ databases">
        <title>Genome public.</title>
        <authorList>
            <person name="Liu C."/>
            <person name="Sun Q."/>
        </authorList>
    </citation>
    <scope>NUCLEOTIDE SEQUENCE</scope>
    <source>
        <strain evidence="5">BX5</strain>
    </source>
</reference>
<sequence length="159" mass="17850">MPIPSDQLELLSQQINHAHRSAVSEELSRRGLSEIGHPMLLTILEGYQSDDPEGHAQRDLAVLLHISPAAVANSLKSLERGGYVRREPGQKDARRNRVMLTDKGRSAVEGCQAAFQAVSERMLAGFTQEERQQLLVLRRRMLENLRRPAPQPPQVKEES</sequence>
<dbReference type="PROSITE" id="PS50995">
    <property type="entry name" value="HTH_MARR_2"/>
    <property type="match status" value="1"/>
</dbReference>
<dbReference type="InterPro" id="IPR036390">
    <property type="entry name" value="WH_DNA-bd_sf"/>
</dbReference>
<keyword evidence="6" id="KW-1185">Reference proteome</keyword>
<dbReference type="GO" id="GO:0003677">
    <property type="term" value="F:DNA binding"/>
    <property type="evidence" value="ECO:0007669"/>
    <property type="project" value="UniProtKB-KW"/>
</dbReference>
<dbReference type="GO" id="GO:0003700">
    <property type="term" value="F:DNA-binding transcription factor activity"/>
    <property type="evidence" value="ECO:0007669"/>
    <property type="project" value="InterPro"/>
</dbReference>
<keyword evidence="2" id="KW-0238">DNA-binding</keyword>
<protein>
    <submittedName>
        <fullName evidence="5">MarR family transcriptional regulator</fullName>
    </submittedName>
</protein>
<dbReference type="Gene3D" id="1.10.10.10">
    <property type="entry name" value="Winged helix-like DNA-binding domain superfamily/Winged helix DNA-binding domain"/>
    <property type="match status" value="1"/>
</dbReference>
<gene>
    <name evidence="5" type="ORF">H8S55_00545</name>
</gene>
<evidence type="ECO:0000259" key="4">
    <source>
        <dbReference type="PROSITE" id="PS50995"/>
    </source>
</evidence>
<dbReference type="InterPro" id="IPR036388">
    <property type="entry name" value="WH-like_DNA-bd_sf"/>
</dbReference>
<dbReference type="AlphaFoldDB" id="A0A8J6M962"/>
<keyword evidence="1" id="KW-0805">Transcription regulation</keyword>
<dbReference type="SUPFAM" id="SSF46785">
    <property type="entry name" value="Winged helix' DNA-binding domain"/>
    <property type="match status" value="1"/>
</dbReference>
<organism evidence="5 6">
    <name type="scientific">Flintibacter faecis</name>
    <dbReference type="NCBI Taxonomy" id="2763047"/>
    <lineage>
        <taxon>Bacteria</taxon>
        <taxon>Bacillati</taxon>
        <taxon>Bacillota</taxon>
        <taxon>Clostridia</taxon>
        <taxon>Eubacteriales</taxon>
        <taxon>Flintibacter</taxon>
    </lineage>
</organism>
<dbReference type="EMBL" id="JACOPN010000001">
    <property type="protein sequence ID" value="MBC5715830.1"/>
    <property type="molecule type" value="Genomic_DNA"/>
</dbReference>
<evidence type="ECO:0000256" key="3">
    <source>
        <dbReference type="ARBA" id="ARBA00023163"/>
    </source>
</evidence>
<evidence type="ECO:0000313" key="5">
    <source>
        <dbReference type="EMBL" id="MBC5715830.1"/>
    </source>
</evidence>
<dbReference type="PRINTS" id="PR00598">
    <property type="entry name" value="HTHMARR"/>
</dbReference>
<comment type="caution">
    <text evidence="5">The sequence shown here is derived from an EMBL/GenBank/DDBJ whole genome shotgun (WGS) entry which is preliminary data.</text>
</comment>